<proteinExistence type="predicted"/>
<evidence type="ECO:0000313" key="2">
    <source>
        <dbReference type="EMBL" id="SOE54342.1"/>
    </source>
</evidence>
<dbReference type="EMBL" id="OCSU01000001">
    <property type="protein sequence ID" value="SOE54342.1"/>
    <property type="molecule type" value="Genomic_DNA"/>
</dbReference>
<comment type="caution">
    <text evidence="2">The sequence shown here is derived from an EMBL/GenBank/DDBJ whole genome shotgun (WGS) entry which is preliminary data.</text>
</comment>
<dbReference type="Proteomes" id="UP000219522">
    <property type="component" value="Unassembled WGS sequence"/>
</dbReference>
<accession>A0A7Z7I2Q9</accession>
<sequence length="164" mass="18780">MSPYRAIFEAYVADLTVARDRALKWWSGLITKEETTSGETKAHAEQRVRQRWPFGPTLHPYVLAVYRQYYIECERLNNKLYPRLPPIANASPVSEEDWGVPDDSEPVTTDRADRDPEDAFWASMGPCDPPVLLFDVLHERHEALGEFMAWLVFAPIGSENDISV</sequence>
<keyword evidence="3" id="KW-1185">Reference proteome</keyword>
<dbReference type="AlphaFoldDB" id="A0A7Z7I2Q9"/>
<dbReference type="RefSeq" id="WP_062643247.1">
    <property type="nucleotide sequence ID" value="NZ_FCOG02000186.1"/>
</dbReference>
<reference evidence="2 3" key="1">
    <citation type="submission" date="2017-09" db="EMBL/GenBank/DDBJ databases">
        <authorList>
            <person name="Varghese N."/>
            <person name="Submissions S."/>
        </authorList>
    </citation>
    <scope>NUCLEOTIDE SEQUENCE [LARGE SCALE GENOMIC DNA]</scope>
    <source>
        <strain evidence="2 3">OK806</strain>
    </source>
</reference>
<name>A0A7Z7I2Q9_9BURK</name>
<protein>
    <submittedName>
        <fullName evidence="2">Uncharacterized protein</fullName>
    </submittedName>
</protein>
<organism evidence="2 3">
    <name type="scientific">Caballeronia arationis</name>
    <dbReference type="NCBI Taxonomy" id="1777142"/>
    <lineage>
        <taxon>Bacteria</taxon>
        <taxon>Pseudomonadati</taxon>
        <taxon>Pseudomonadota</taxon>
        <taxon>Betaproteobacteria</taxon>
        <taxon>Burkholderiales</taxon>
        <taxon>Burkholderiaceae</taxon>
        <taxon>Caballeronia</taxon>
    </lineage>
</organism>
<dbReference type="OrthoDB" id="9138054at2"/>
<evidence type="ECO:0000313" key="3">
    <source>
        <dbReference type="Proteomes" id="UP000219522"/>
    </source>
</evidence>
<feature type="compositionally biased region" description="Acidic residues" evidence="1">
    <location>
        <begin position="94"/>
        <end position="105"/>
    </location>
</feature>
<gene>
    <name evidence="2" type="ORF">SAMN05446927_0807</name>
</gene>
<evidence type="ECO:0000256" key="1">
    <source>
        <dbReference type="SAM" id="MobiDB-lite"/>
    </source>
</evidence>
<feature type="region of interest" description="Disordered" evidence="1">
    <location>
        <begin position="92"/>
        <end position="111"/>
    </location>
</feature>